<dbReference type="InterPro" id="IPR053135">
    <property type="entry name" value="AKR2_Oxidoreductase"/>
</dbReference>
<evidence type="ECO:0000313" key="2">
    <source>
        <dbReference type="EMBL" id="MBF8376742.1"/>
    </source>
</evidence>
<comment type="caution">
    <text evidence="2">The sequence shown here is derived from an EMBL/GenBank/DDBJ whole genome shotgun (WGS) entry which is preliminary data.</text>
</comment>
<dbReference type="Gene3D" id="3.20.20.100">
    <property type="entry name" value="NADP-dependent oxidoreductase domain"/>
    <property type="match status" value="1"/>
</dbReference>
<dbReference type="CDD" id="cd19086">
    <property type="entry name" value="AKR_AKR11C1"/>
    <property type="match status" value="1"/>
</dbReference>
<dbReference type="RefSeq" id="WP_195867012.1">
    <property type="nucleotide sequence ID" value="NZ_JADPKZ010000025.1"/>
</dbReference>
<name>A0ABS0F0E4_9BACL</name>
<reference evidence="2 3" key="1">
    <citation type="submission" date="2020-11" db="EMBL/GenBank/DDBJ databases">
        <title>Genomic insight of Alicyclobacillus mali FL 18 reveals a new arsenic-resistant strain, with potential in environmental biotechnology.</title>
        <authorList>
            <person name="Fiorentino G."/>
            <person name="Gallo G."/>
            <person name="Aulitto M."/>
        </authorList>
    </citation>
    <scope>NUCLEOTIDE SEQUENCE [LARGE SCALE GENOMIC DNA]</scope>
    <source>
        <strain evidence="2 3">FL 18</strain>
    </source>
</reference>
<sequence length="302" mass="32999">MRTAALGRSGIQISEVGLGCMTLPADRAEAVRIIREAVDLGITFFDTADLYGQGMNEEVVGEALAPVRQRVIIATKVGNRFEPGKPGWTWDPSPAYIERAIEASLRRLRTDYIDLYQLHGGTMEDPSDEIVALMERFVEKGVIRAYGISSIRPNVIRRYLNGSNIATIMMQYSLLDRRPEEWFPEIEAKGVGVIARGPVASGWLSGKKAPKPDDTYLGYGAADLARAPQILRQIAPDRTPAQAAIQFSVAPSAVCCAVPGASRMSQLGENAEAGKLPPLTDAQMARLREAYPAKVYTDHRPT</sequence>
<dbReference type="Proteomes" id="UP000642910">
    <property type="component" value="Unassembled WGS sequence"/>
</dbReference>
<dbReference type="PANTHER" id="PTHR43312">
    <property type="entry name" value="D-THREO-ALDOSE 1-DEHYDROGENASE"/>
    <property type="match status" value="1"/>
</dbReference>
<feature type="domain" description="NADP-dependent oxidoreductase" evidence="1">
    <location>
        <begin position="16"/>
        <end position="291"/>
    </location>
</feature>
<keyword evidence="3" id="KW-1185">Reference proteome</keyword>
<dbReference type="SUPFAM" id="SSF51430">
    <property type="entry name" value="NAD(P)-linked oxidoreductase"/>
    <property type="match status" value="1"/>
</dbReference>
<evidence type="ECO:0000313" key="3">
    <source>
        <dbReference type="Proteomes" id="UP000642910"/>
    </source>
</evidence>
<protein>
    <submittedName>
        <fullName evidence="2">Aldo/keto reductase</fullName>
    </submittedName>
</protein>
<dbReference type="InterPro" id="IPR020471">
    <property type="entry name" value="AKR"/>
</dbReference>
<dbReference type="EMBL" id="JADPKZ010000025">
    <property type="protein sequence ID" value="MBF8376742.1"/>
    <property type="molecule type" value="Genomic_DNA"/>
</dbReference>
<dbReference type="PRINTS" id="PR00069">
    <property type="entry name" value="ALDKETRDTASE"/>
</dbReference>
<dbReference type="InterPro" id="IPR036812">
    <property type="entry name" value="NAD(P)_OxRdtase_dom_sf"/>
</dbReference>
<dbReference type="InterPro" id="IPR023210">
    <property type="entry name" value="NADP_OxRdtase_dom"/>
</dbReference>
<gene>
    <name evidence="2" type="ORF">IW967_02470</name>
</gene>
<proteinExistence type="predicted"/>
<organism evidence="2 3">
    <name type="scientific">Alicyclobacillus mali</name>
    <name type="common">ex Roth et al. 2021</name>
    <dbReference type="NCBI Taxonomy" id="1123961"/>
    <lineage>
        <taxon>Bacteria</taxon>
        <taxon>Bacillati</taxon>
        <taxon>Bacillota</taxon>
        <taxon>Bacilli</taxon>
        <taxon>Bacillales</taxon>
        <taxon>Alicyclobacillaceae</taxon>
        <taxon>Alicyclobacillus</taxon>
    </lineage>
</organism>
<dbReference type="Pfam" id="PF00248">
    <property type="entry name" value="Aldo_ket_red"/>
    <property type="match status" value="1"/>
</dbReference>
<accession>A0ABS0F0E4</accession>
<dbReference type="PANTHER" id="PTHR43312:SF1">
    <property type="entry name" value="NADP-DEPENDENT OXIDOREDUCTASE DOMAIN-CONTAINING PROTEIN"/>
    <property type="match status" value="1"/>
</dbReference>
<evidence type="ECO:0000259" key="1">
    <source>
        <dbReference type="Pfam" id="PF00248"/>
    </source>
</evidence>